<sequence>MEQVQQWFQLWPPKSPSTARDLVKVNFQRQSRSSNSRRYSPSLDMIGTRRPVNAYPSTINIGAEDGHPRMTAEELENKFFGVAYSVWQYWGERTRVKDAHVHRYVHAFGRHDFTEL</sequence>
<proteinExistence type="predicted"/>
<reference evidence="1" key="1">
    <citation type="submission" date="2023-04" db="EMBL/GenBank/DDBJ databases">
        <title>Draft Genome sequencing of Naganishia species isolated from polar environments using Oxford Nanopore Technology.</title>
        <authorList>
            <person name="Leo P."/>
            <person name="Venkateswaran K."/>
        </authorList>
    </citation>
    <scope>NUCLEOTIDE SEQUENCE</scope>
    <source>
        <strain evidence="1">MNA-CCFEE 5262</strain>
    </source>
</reference>
<protein>
    <submittedName>
        <fullName evidence="1">Uncharacterized protein</fullName>
    </submittedName>
</protein>
<evidence type="ECO:0000313" key="1">
    <source>
        <dbReference type="EMBL" id="KAJ9112481.1"/>
    </source>
</evidence>
<gene>
    <name evidence="1" type="ORF">QFC20_002271</name>
</gene>
<accession>A0ACC2WNT4</accession>
<organism evidence="1 2">
    <name type="scientific">Naganishia adeliensis</name>
    <dbReference type="NCBI Taxonomy" id="92952"/>
    <lineage>
        <taxon>Eukaryota</taxon>
        <taxon>Fungi</taxon>
        <taxon>Dikarya</taxon>
        <taxon>Basidiomycota</taxon>
        <taxon>Agaricomycotina</taxon>
        <taxon>Tremellomycetes</taxon>
        <taxon>Filobasidiales</taxon>
        <taxon>Filobasidiaceae</taxon>
        <taxon>Naganishia</taxon>
    </lineage>
</organism>
<keyword evidence="2" id="KW-1185">Reference proteome</keyword>
<dbReference type="Proteomes" id="UP001230649">
    <property type="component" value="Unassembled WGS sequence"/>
</dbReference>
<name>A0ACC2WNT4_9TREE</name>
<comment type="caution">
    <text evidence="1">The sequence shown here is derived from an EMBL/GenBank/DDBJ whole genome shotgun (WGS) entry which is preliminary data.</text>
</comment>
<evidence type="ECO:0000313" key="2">
    <source>
        <dbReference type="Proteomes" id="UP001230649"/>
    </source>
</evidence>
<dbReference type="EMBL" id="JASBWS010000015">
    <property type="protein sequence ID" value="KAJ9112481.1"/>
    <property type="molecule type" value="Genomic_DNA"/>
</dbReference>